<sequence>MITEELHLTQTTIHQILSNELGMRRICAKMFPKNLSLEQKVNRRNTCLDFLERTEKDPLFWSVSLLVTRIGYFSTTPKRNARDRNGTLQAHPGKKSKDERVEDENHAELLF</sequence>
<proteinExistence type="predicted"/>
<dbReference type="Proteomes" id="UP000499080">
    <property type="component" value="Unassembled WGS sequence"/>
</dbReference>
<gene>
    <name evidence="2" type="ORF">AVEN_33529_1</name>
</gene>
<feature type="region of interest" description="Disordered" evidence="1">
    <location>
        <begin position="78"/>
        <end position="111"/>
    </location>
</feature>
<comment type="caution">
    <text evidence="2">The sequence shown here is derived from an EMBL/GenBank/DDBJ whole genome shotgun (WGS) entry which is preliminary data.</text>
</comment>
<organism evidence="2 3">
    <name type="scientific">Araneus ventricosus</name>
    <name type="common">Orbweaver spider</name>
    <name type="synonym">Epeira ventricosa</name>
    <dbReference type="NCBI Taxonomy" id="182803"/>
    <lineage>
        <taxon>Eukaryota</taxon>
        <taxon>Metazoa</taxon>
        <taxon>Ecdysozoa</taxon>
        <taxon>Arthropoda</taxon>
        <taxon>Chelicerata</taxon>
        <taxon>Arachnida</taxon>
        <taxon>Araneae</taxon>
        <taxon>Araneomorphae</taxon>
        <taxon>Entelegynae</taxon>
        <taxon>Araneoidea</taxon>
        <taxon>Araneidae</taxon>
        <taxon>Araneus</taxon>
    </lineage>
</organism>
<protein>
    <submittedName>
        <fullName evidence="2">Uncharacterized protein</fullName>
    </submittedName>
</protein>
<evidence type="ECO:0000256" key="1">
    <source>
        <dbReference type="SAM" id="MobiDB-lite"/>
    </source>
</evidence>
<accession>A0A4Y2L730</accession>
<reference evidence="2 3" key="1">
    <citation type="journal article" date="2019" name="Sci. Rep.">
        <title>Orb-weaving spider Araneus ventricosus genome elucidates the spidroin gene catalogue.</title>
        <authorList>
            <person name="Kono N."/>
            <person name="Nakamura H."/>
            <person name="Ohtoshi R."/>
            <person name="Moran D.A.P."/>
            <person name="Shinohara A."/>
            <person name="Yoshida Y."/>
            <person name="Fujiwara M."/>
            <person name="Mori M."/>
            <person name="Tomita M."/>
            <person name="Arakawa K."/>
        </authorList>
    </citation>
    <scope>NUCLEOTIDE SEQUENCE [LARGE SCALE GENOMIC DNA]</scope>
</reference>
<dbReference type="AlphaFoldDB" id="A0A4Y2L730"/>
<dbReference type="OrthoDB" id="8189655at2759"/>
<evidence type="ECO:0000313" key="2">
    <source>
        <dbReference type="EMBL" id="GBN10020.1"/>
    </source>
</evidence>
<feature type="compositionally biased region" description="Basic and acidic residues" evidence="1">
    <location>
        <begin position="95"/>
        <end position="111"/>
    </location>
</feature>
<name>A0A4Y2L730_ARAVE</name>
<keyword evidence="3" id="KW-1185">Reference proteome</keyword>
<dbReference type="EMBL" id="BGPR01005419">
    <property type="protein sequence ID" value="GBN10020.1"/>
    <property type="molecule type" value="Genomic_DNA"/>
</dbReference>
<evidence type="ECO:0000313" key="3">
    <source>
        <dbReference type="Proteomes" id="UP000499080"/>
    </source>
</evidence>